<dbReference type="HOGENOM" id="CLU_001265_23_0_9"/>
<keyword evidence="5 6" id="KW-0472">Membrane</keyword>
<feature type="transmembrane region" description="Helical" evidence="6">
    <location>
        <begin position="173"/>
        <end position="192"/>
    </location>
</feature>
<dbReference type="Proteomes" id="UP000030647">
    <property type="component" value="Unassembled WGS sequence"/>
</dbReference>
<dbReference type="PANTHER" id="PTHR42910">
    <property type="entry name" value="TRANSPORTER SCO4007-RELATED"/>
    <property type="match status" value="1"/>
</dbReference>
<accession>U4TM13</accession>
<evidence type="ECO:0000313" key="8">
    <source>
        <dbReference type="EMBL" id="ERL65249.1"/>
    </source>
</evidence>
<dbReference type="CDD" id="cd17324">
    <property type="entry name" value="MFS_NepI_like"/>
    <property type="match status" value="1"/>
</dbReference>
<gene>
    <name evidence="8" type="ORF">L248_2924</name>
</gene>
<protein>
    <recommendedName>
        <fullName evidence="7">Major facilitator superfamily (MFS) profile domain-containing protein</fullName>
    </recommendedName>
</protein>
<keyword evidence="3 6" id="KW-0812">Transmembrane</keyword>
<feature type="transmembrane region" description="Helical" evidence="6">
    <location>
        <begin position="374"/>
        <end position="396"/>
    </location>
</feature>
<evidence type="ECO:0000256" key="1">
    <source>
        <dbReference type="ARBA" id="ARBA00004651"/>
    </source>
</evidence>
<feature type="transmembrane region" description="Helical" evidence="6">
    <location>
        <begin position="225"/>
        <end position="247"/>
    </location>
</feature>
<dbReference type="SUPFAM" id="SSF103473">
    <property type="entry name" value="MFS general substrate transporter"/>
    <property type="match status" value="1"/>
</dbReference>
<dbReference type="GO" id="GO:0005886">
    <property type="term" value="C:plasma membrane"/>
    <property type="evidence" value="ECO:0007669"/>
    <property type="project" value="UniProtKB-SubCell"/>
</dbReference>
<feature type="transmembrane region" description="Helical" evidence="6">
    <location>
        <begin position="14"/>
        <end position="33"/>
    </location>
</feature>
<dbReference type="Pfam" id="PF07690">
    <property type="entry name" value="MFS_1"/>
    <property type="match status" value="1"/>
</dbReference>
<feature type="transmembrane region" description="Helical" evidence="6">
    <location>
        <begin position="310"/>
        <end position="327"/>
    </location>
</feature>
<dbReference type="InterPro" id="IPR020846">
    <property type="entry name" value="MFS_dom"/>
</dbReference>
<feature type="transmembrane region" description="Helical" evidence="6">
    <location>
        <begin position="146"/>
        <end position="167"/>
    </location>
</feature>
<dbReference type="EMBL" id="KI271588">
    <property type="protein sequence ID" value="ERL65249.1"/>
    <property type="molecule type" value="Genomic_DNA"/>
</dbReference>
<keyword evidence="9" id="KW-1185">Reference proteome</keyword>
<dbReference type="InterPro" id="IPR036259">
    <property type="entry name" value="MFS_trans_sf"/>
</dbReference>
<feature type="transmembrane region" description="Helical" evidence="6">
    <location>
        <begin position="53"/>
        <end position="73"/>
    </location>
</feature>
<dbReference type="PROSITE" id="PS50850">
    <property type="entry name" value="MFS"/>
    <property type="match status" value="1"/>
</dbReference>
<organism evidence="8 9">
    <name type="scientific">Schleiferilactobacillus shenzhenensis LY-73</name>
    <dbReference type="NCBI Taxonomy" id="1231336"/>
    <lineage>
        <taxon>Bacteria</taxon>
        <taxon>Bacillati</taxon>
        <taxon>Bacillota</taxon>
        <taxon>Bacilli</taxon>
        <taxon>Lactobacillales</taxon>
        <taxon>Lactobacillaceae</taxon>
        <taxon>Schleiferilactobacillus</taxon>
    </lineage>
</organism>
<dbReference type="Gene3D" id="1.20.1250.20">
    <property type="entry name" value="MFS general substrate transporter like domains"/>
    <property type="match status" value="1"/>
</dbReference>
<evidence type="ECO:0000256" key="5">
    <source>
        <dbReference type="ARBA" id="ARBA00023136"/>
    </source>
</evidence>
<feature type="transmembrane region" description="Helical" evidence="6">
    <location>
        <begin position="348"/>
        <end position="368"/>
    </location>
</feature>
<evidence type="ECO:0000259" key="7">
    <source>
        <dbReference type="PROSITE" id="PS50850"/>
    </source>
</evidence>
<dbReference type="InterPro" id="IPR011701">
    <property type="entry name" value="MFS"/>
</dbReference>
<evidence type="ECO:0000313" key="9">
    <source>
        <dbReference type="Proteomes" id="UP000030647"/>
    </source>
</evidence>
<evidence type="ECO:0000256" key="4">
    <source>
        <dbReference type="ARBA" id="ARBA00022989"/>
    </source>
</evidence>
<dbReference type="eggNOG" id="COG2814">
    <property type="taxonomic scope" value="Bacteria"/>
</dbReference>
<feature type="transmembrane region" description="Helical" evidence="6">
    <location>
        <begin position="288"/>
        <end position="304"/>
    </location>
</feature>
<dbReference type="PANTHER" id="PTHR42910:SF1">
    <property type="entry name" value="MAJOR FACILITATOR SUPERFAMILY (MFS) PROFILE DOMAIN-CONTAINING PROTEIN"/>
    <property type="match status" value="1"/>
</dbReference>
<feature type="transmembrane region" description="Helical" evidence="6">
    <location>
        <begin position="259"/>
        <end position="276"/>
    </location>
</feature>
<evidence type="ECO:0000256" key="3">
    <source>
        <dbReference type="ARBA" id="ARBA00022692"/>
    </source>
</evidence>
<evidence type="ECO:0000256" key="2">
    <source>
        <dbReference type="ARBA" id="ARBA00022448"/>
    </source>
</evidence>
<reference evidence="9" key="1">
    <citation type="journal article" date="2013" name="Genome Announc.">
        <title>Whole-Genome Sequencing of Lactobacillus shenzhenensis Strain LY-73T.</title>
        <authorList>
            <person name="Lin Z."/>
            <person name="Liu Z."/>
            <person name="Yang R."/>
            <person name="Zou Y."/>
            <person name="Wan D."/>
            <person name="Chen J."/>
            <person name="Guo M."/>
            <person name="Zhao J."/>
            <person name="Fang C."/>
            <person name="Yang R."/>
            <person name="Liu F."/>
        </authorList>
    </citation>
    <scope>NUCLEOTIDE SEQUENCE [LARGE SCALE GENOMIC DNA]</scope>
    <source>
        <strain evidence="9">LY-73</strain>
    </source>
</reference>
<feature type="transmembrane region" description="Helical" evidence="6">
    <location>
        <begin position="109"/>
        <end position="134"/>
    </location>
</feature>
<feature type="domain" description="Major facilitator superfamily (MFS) profile" evidence="7">
    <location>
        <begin position="12"/>
        <end position="403"/>
    </location>
</feature>
<comment type="subcellular location">
    <subcellularLocation>
        <location evidence="1">Cell membrane</location>
        <topology evidence="1">Multi-pass membrane protein</topology>
    </subcellularLocation>
</comment>
<sequence>MVPILNNQTQKKPVLTSSLIFIMAVTCGVVVANNYYLQPIETVIAASFHVSNGAVGIAAMLTQFGYAMGLLLLVPLGDVVDRRKLIIRMCLLSAVTLLGAYFAPNLALFSAASFLIGLMSIVPQIIIPYGAVLAGPAKRGRVMGTLLGGLLVGILLSRTVSGIVASIWPWQSIYLIAVVVILLLAVILACTLPDTGRPNHHGLSYTQTLATIPGVIKTHRVLQEAAANGFFMFGTFSIFWSTLIFYISSPVYHWGTREAGLLAIFGLFGALAAPLIGRLADRFSDRNLVLIGLLLQTAAFLLLLVGAQHIVLLVLSIILLDVGNQFGQVANQTRVQNLGEHISNRTNTVFMFSYFIGGSLGSLLGTTLWQTAGWLGVTGLGLVFQALAYLCHGVIFRPRHSKKGPASAASPR</sequence>
<proteinExistence type="predicted"/>
<keyword evidence="4 6" id="KW-1133">Transmembrane helix</keyword>
<evidence type="ECO:0000256" key="6">
    <source>
        <dbReference type="SAM" id="Phobius"/>
    </source>
</evidence>
<keyword evidence="2" id="KW-0813">Transport</keyword>
<dbReference type="AlphaFoldDB" id="U4TM13"/>
<feature type="transmembrane region" description="Helical" evidence="6">
    <location>
        <begin position="85"/>
        <end position="103"/>
    </location>
</feature>
<dbReference type="GO" id="GO:0022857">
    <property type="term" value="F:transmembrane transporter activity"/>
    <property type="evidence" value="ECO:0007669"/>
    <property type="project" value="InterPro"/>
</dbReference>
<name>U4TM13_9LACO</name>